<sequence length="1209" mass="132001">MNLDTTTQAVSCRHPKSRQSGFALIVAISLMAFILLLMIAMSTFSRVEISTQVMSKAREQARQNAILGATQALAELQKMTGPDQRVTVSAAILDTTPADTDMTGVANPAWIGVWDVDPGADLLNSDFNPTSDYYDYENRRETRFLGWLVSASNHSSLTNLDHASAEVSASNLVTLAGENLPQGNPSRVDVEVVDVDSNDKAKGRYAYWVGAEGTKAKANLLDRGRDDMLADMTRKKASFMVNQRNAVEAIQSEVSGLANFPQYSDEFPNLISNEHIANLSSLGGSVSRQEMGEVLNDVTTYGYGLVTDTLRGGFRTDLSTLLRQDDSGAMAFSTGLPRYTQAGGSHSFVKYPNGTATHPMPAAPTWEQMRSYFHLADDDGHLEVRKHTDSTYGLYPVITRYWLKITPVLRRNNVLGDVMIYKIAPIVVLWNPYNVPLSINDDLWVDFALERRSSDRKSGVYLGNDWIKLYDPGKLLVECFDPSGWGGNSLPFGNTSAPNILDNGDLFRFTDTVGTEYTGFSFRLPSVTLEPGQVRSFGVSVDGADYTGNNLLATEPAMVSPSSVIMENKDSTGSLIRASVEWSQADNSPEQREIYSPNSNANPNAIYREQGAIHFNTDVKSTNMDQRINSFYLTLGLRDNGGDSPQIDDYVQLIEHVEVANPNAQMQYNAPGRTGEWPRSERNTVADTNSRDTAILPYFGFSDESGMDKHSIIFDAVAATGMTYPDNDLATPAQTGLKAGYRISKRWLVGENFRAPRQMKNAADPAGSSNVTAGALGVYTKYANNGLFGLPSPNIQLDPSTLEPMFGPGIVQGTGLSKLSFFDVPRDGTGILSLGALQHMLTSETNASHAYGIGSGTADPRLRDTANFYLTNGFTGALDNELSPLDEAFLQNHALWDGFFFSGLNTAPSPTEVQAGEPLPLNSRYFYTSKPDNITDLSDPALTAEYLGVDGMFDINSTSVSAWKAVLGGLNQLSYDPVSNTIAAGLEYPVSRFSDPLAGVGGTTSEVWNGFRQLSDAELESLAEAIVEQVKRRGPFFSLSDFVNRRLVTGNTEEGLYGPLEAAIRNSGINNAIASDHFDNGSLPNGVTIGANTIPQVFEGSMSDGIAQWVKQGDILQAIAPVISARSDVFRIRSYGEVLNPATGEIMATARCELVVQRLPEYFDKDANVDSDRPYTFNSTTEEYEETPLSSENRTFGRRYQVVAFQWIN</sequence>
<proteinExistence type="predicted"/>
<keyword evidence="1" id="KW-1133">Transmembrane helix</keyword>
<evidence type="ECO:0000313" key="3">
    <source>
        <dbReference type="Proteomes" id="UP000546464"/>
    </source>
</evidence>
<evidence type="ECO:0008006" key="4">
    <source>
        <dbReference type="Google" id="ProtNLM"/>
    </source>
</evidence>
<dbReference type="Proteomes" id="UP000546464">
    <property type="component" value="Unassembled WGS sequence"/>
</dbReference>
<comment type="caution">
    <text evidence="2">The sequence shown here is derived from an EMBL/GenBank/DDBJ whole genome shotgun (WGS) entry which is preliminary data.</text>
</comment>
<evidence type="ECO:0000313" key="2">
    <source>
        <dbReference type="EMBL" id="MBC2596010.1"/>
    </source>
</evidence>
<keyword evidence="1" id="KW-0812">Transmembrane</keyword>
<feature type="transmembrane region" description="Helical" evidence="1">
    <location>
        <begin position="21"/>
        <end position="44"/>
    </location>
</feature>
<dbReference type="RefSeq" id="WP_185676929.1">
    <property type="nucleotide sequence ID" value="NZ_JACHVB010000060.1"/>
</dbReference>
<evidence type="ECO:0000256" key="1">
    <source>
        <dbReference type="SAM" id="Phobius"/>
    </source>
</evidence>
<gene>
    <name evidence="2" type="ORF">H5P28_17220</name>
</gene>
<organism evidence="2 3">
    <name type="scientific">Ruficoccus amylovorans</name>
    <dbReference type="NCBI Taxonomy" id="1804625"/>
    <lineage>
        <taxon>Bacteria</taxon>
        <taxon>Pseudomonadati</taxon>
        <taxon>Verrucomicrobiota</taxon>
        <taxon>Opitutia</taxon>
        <taxon>Puniceicoccales</taxon>
        <taxon>Cerasicoccaceae</taxon>
        <taxon>Ruficoccus</taxon>
    </lineage>
</organism>
<keyword evidence="1" id="KW-0472">Membrane</keyword>
<keyword evidence="3" id="KW-1185">Reference proteome</keyword>
<name>A0A842HIN4_9BACT</name>
<dbReference type="EMBL" id="JACHVB010000060">
    <property type="protein sequence ID" value="MBC2596010.1"/>
    <property type="molecule type" value="Genomic_DNA"/>
</dbReference>
<reference evidence="2 3" key="1">
    <citation type="submission" date="2020-07" db="EMBL/GenBank/DDBJ databases">
        <authorList>
            <person name="Feng X."/>
        </authorList>
    </citation>
    <scope>NUCLEOTIDE SEQUENCE [LARGE SCALE GENOMIC DNA]</scope>
    <source>
        <strain evidence="2 3">JCM31066</strain>
    </source>
</reference>
<dbReference type="AlphaFoldDB" id="A0A842HIN4"/>
<accession>A0A842HIN4</accession>
<protein>
    <recommendedName>
        <fullName evidence="4">Verru_Chthon cassette protein A</fullName>
    </recommendedName>
</protein>